<proteinExistence type="inferred from homology"/>
<evidence type="ECO:0000256" key="9">
    <source>
        <dbReference type="ARBA" id="ARBA00030268"/>
    </source>
</evidence>
<dbReference type="InterPro" id="IPR007125">
    <property type="entry name" value="H2A/H2B/H3"/>
</dbReference>
<evidence type="ECO:0000259" key="11">
    <source>
        <dbReference type="Pfam" id="PF00125"/>
    </source>
</evidence>
<keyword evidence="13" id="KW-1185">Reference proteome</keyword>
<sequence>MYSGPWANINQGLTGTARDILATYWHQTITALETESHDFKLHQLPLARIKKVMKADPEVKMISAEAPILFAKGCDIFITELTMRAWIHAEDNKRRTLQRSDIAAALAKSDMFDFLIDIVPREDSQGHSKRTGQGAAAPPPAAAAPGVPQPGGQMPQQPPPPQQQHMDYGAMGHPGTMGQPDQEYRTQPMGYPTHVPGTDPTGGYGNVNPGQQMTFEGMYGPYGHMPSQQNDMQPCRYNRRALEGKPLTFNSHRRAFCNSSLRGRRWTYSSALRDAPSRIIFSGVQPTGVPHLGNYLGAFRPWVRLQNERSKNDILNFSIVDYHALTVPQNPELLWKWNLETYSALLAVGLDPKISRIFFQSRASYVPGSVNVAGHTELMWILSTLASTGYLSRMTQWKSKLNLPEDASLHDSSAKSALKLGLFSYPVLQAADVLLYNATHVPIGEDQQQHIEFARTLANSFNHTYGQKFFQIPQAMISPAKRIMSLTDPTKKMSKSDPNPNSRILITDNEETIHRKFRTALTDSQEGISYDLENRPGVSNLLDILRHVRNEEVPIQELAAEFKNSSLRSLKESVAGAVAKALEEVRENYLRLCSKGSPRQSEMNRSLFVAKLTASRTMQAVKETIGLLPRSDRSRPLHKNFNPRKKNKSRWMIMTTSVDLHYKRNAKRCFDLFNKLDVLFVYFRSSMVSNLQADELHRRGVDICQFNLIEETNRGNEHLDTSDKQPQIPRLSFDDSSPIENDAYEIWRAIYDQLFCLGYPGENEEDILYAYEFTSWKPVGARILQAYMSPEHQRLQVRYSEFLDFRNLTKEWLNISVRWMLNEPVGLPLTPFESNPSTQYESSDDEDGSLASESSETETGTSDGD</sequence>
<evidence type="ECO:0000256" key="10">
    <source>
        <dbReference type="SAM" id="MobiDB-lite"/>
    </source>
</evidence>
<dbReference type="PROSITE" id="PS00178">
    <property type="entry name" value="AA_TRNA_LIGASE_I"/>
    <property type="match status" value="1"/>
</dbReference>
<evidence type="ECO:0000256" key="7">
    <source>
        <dbReference type="ARBA" id="ARBA00022917"/>
    </source>
</evidence>
<dbReference type="GeneID" id="19240484"/>
<evidence type="ECO:0000256" key="4">
    <source>
        <dbReference type="ARBA" id="ARBA00022598"/>
    </source>
</evidence>
<name>U1GPF0_ENDPU</name>
<dbReference type="GO" id="GO:0003677">
    <property type="term" value="F:DNA binding"/>
    <property type="evidence" value="ECO:0007669"/>
    <property type="project" value="InterPro"/>
</dbReference>
<evidence type="ECO:0000256" key="3">
    <source>
        <dbReference type="ARBA" id="ARBA00013161"/>
    </source>
</evidence>
<dbReference type="GO" id="GO:0005524">
    <property type="term" value="F:ATP binding"/>
    <property type="evidence" value="ECO:0007669"/>
    <property type="project" value="UniProtKB-KW"/>
</dbReference>
<dbReference type="GO" id="GO:0070183">
    <property type="term" value="P:mitochondrial tryptophanyl-tRNA aminoacylation"/>
    <property type="evidence" value="ECO:0007669"/>
    <property type="project" value="TreeGrafter"/>
</dbReference>
<dbReference type="GO" id="GO:0004830">
    <property type="term" value="F:tryptophan-tRNA ligase activity"/>
    <property type="evidence" value="ECO:0007669"/>
    <property type="project" value="UniProtKB-EC"/>
</dbReference>
<feature type="region of interest" description="Disordered" evidence="10">
    <location>
        <begin position="830"/>
        <end position="865"/>
    </location>
</feature>
<dbReference type="EMBL" id="KE720921">
    <property type="protein sequence ID" value="ERF73831.1"/>
    <property type="molecule type" value="Genomic_DNA"/>
</dbReference>
<dbReference type="OrthoDB" id="15808at2759"/>
<dbReference type="eggNOG" id="KOG2713">
    <property type="taxonomic scope" value="Eukaryota"/>
</dbReference>
<feature type="compositionally biased region" description="Polar residues" evidence="10">
    <location>
        <begin position="832"/>
        <end position="841"/>
    </location>
</feature>
<dbReference type="GO" id="GO:0046982">
    <property type="term" value="F:protein heterodimerization activity"/>
    <property type="evidence" value="ECO:0007669"/>
    <property type="project" value="InterPro"/>
</dbReference>
<keyword evidence="4" id="KW-0436">Ligase</keyword>
<dbReference type="FunFam" id="1.10.240.10:FF:000002">
    <property type="entry name" value="Tryptophan--tRNA ligase"/>
    <property type="match status" value="1"/>
</dbReference>
<feature type="region of interest" description="Disordered" evidence="10">
    <location>
        <begin position="123"/>
        <end position="174"/>
    </location>
</feature>
<dbReference type="PANTHER" id="PTHR43766:SF1">
    <property type="entry name" value="TRYPTOPHAN--TRNA LIGASE, MITOCHONDRIAL"/>
    <property type="match status" value="1"/>
</dbReference>
<dbReference type="Proteomes" id="UP000019373">
    <property type="component" value="Unassembled WGS sequence"/>
</dbReference>
<dbReference type="Pfam" id="PF00579">
    <property type="entry name" value="tRNA-synt_1b"/>
    <property type="match status" value="1"/>
</dbReference>
<comment type="similarity">
    <text evidence="2">Belongs to the class-I aminoacyl-tRNA synthetase family.</text>
</comment>
<keyword evidence="5" id="KW-0547">Nucleotide-binding</keyword>
<evidence type="ECO:0000256" key="5">
    <source>
        <dbReference type="ARBA" id="ARBA00022741"/>
    </source>
</evidence>
<dbReference type="Gene3D" id="1.10.20.10">
    <property type="entry name" value="Histone, subunit A"/>
    <property type="match status" value="1"/>
</dbReference>
<dbReference type="PANTHER" id="PTHR43766">
    <property type="entry name" value="TRYPTOPHAN--TRNA LIGASE, MITOCHONDRIAL"/>
    <property type="match status" value="1"/>
</dbReference>
<dbReference type="AlphaFoldDB" id="U1GPF0"/>
<organism evidence="12 13">
    <name type="scientific">Endocarpon pusillum (strain Z07020 / HMAS-L-300199)</name>
    <name type="common">Lichen-forming fungus</name>
    <dbReference type="NCBI Taxonomy" id="1263415"/>
    <lineage>
        <taxon>Eukaryota</taxon>
        <taxon>Fungi</taxon>
        <taxon>Dikarya</taxon>
        <taxon>Ascomycota</taxon>
        <taxon>Pezizomycotina</taxon>
        <taxon>Eurotiomycetes</taxon>
        <taxon>Chaetothyriomycetidae</taxon>
        <taxon>Verrucariales</taxon>
        <taxon>Verrucariaceae</taxon>
        <taxon>Endocarpon</taxon>
    </lineage>
</organism>
<evidence type="ECO:0000313" key="13">
    <source>
        <dbReference type="Proteomes" id="UP000019373"/>
    </source>
</evidence>
<dbReference type="Gene3D" id="3.40.50.620">
    <property type="entry name" value="HUPs"/>
    <property type="match status" value="1"/>
</dbReference>
<accession>U1GPF0</accession>
<dbReference type="InterPro" id="IPR009072">
    <property type="entry name" value="Histone-fold"/>
</dbReference>
<evidence type="ECO:0000256" key="2">
    <source>
        <dbReference type="ARBA" id="ARBA00005594"/>
    </source>
</evidence>
<dbReference type="InterPro" id="IPR002306">
    <property type="entry name" value="Trp-tRNA-ligase"/>
</dbReference>
<dbReference type="Gene3D" id="1.10.240.10">
    <property type="entry name" value="Tyrosyl-Transfer RNA Synthetase"/>
    <property type="match status" value="1"/>
</dbReference>
<dbReference type="PRINTS" id="PR01039">
    <property type="entry name" value="TRNASYNTHTRP"/>
</dbReference>
<evidence type="ECO:0000313" key="12">
    <source>
        <dbReference type="EMBL" id="ERF73831.1"/>
    </source>
</evidence>
<dbReference type="GO" id="GO:0005759">
    <property type="term" value="C:mitochondrial matrix"/>
    <property type="evidence" value="ECO:0007669"/>
    <property type="project" value="TreeGrafter"/>
</dbReference>
<dbReference type="CDD" id="cd22908">
    <property type="entry name" value="HFD_NFYC-like"/>
    <property type="match status" value="1"/>
</dbReference>
<gene>
    <name evidence="12" type="ORF">EPUS_05536</name>
</gene>
<dbReference type="InterPro" id="IPR001412">
    <property type="entry name" value="aa-tRNA-synth_I_CS"/>
</dbReference>
<protein>
    <recommendedName>
        <fullName evidence="3">tryptophan--tRNA ligase</fullName>
        <ecNumber evidence="3">6.1.1.2</ecNumber>
    </recommendedName>
    <alternativeName>
        <fullName evidence="9">Tryptophanyl-tRNA synthetase</fullName>
    </alternativeName>
</protein>
<dbReference type="HOGENOM" id="CLU_331216_0_0_1"/>
<dbReference type="eggNOG" id="KOG1657">
    <property type="taxonomic scope" value="Eukaryota"/>
</dbReference>
<dbReference type="InterPro" id="IPR002305">
    <property type="entry name" value="aa-tRNA-synth_Ic"/>
</dbReference>
<comment type="subcellular location">
    <subcellularLocation>
        <location evidence="1">Mitochondrion</location>
    </subcellularLocation>
</comment>
<feature type="compositionally biased region" description="Low complexity" evidence="10">
    <location>
        <begin position="143"/>
        <end position="155"/>
    </location>
</feature>
<evidence type="ECO:0000256" key="6">
    <source>
        <dbReference type="ARBA" id="ARBA00022840"/>
    </source>
</evidence>
<dbReference type="SUPFAM" id="SSF47113">
    <property type="entry name" value="Histone-fold"/>
    <property type="match status" value="1"/>
</dbReference>
<keyword evidence="7" id="KW-0648">Protein biosynthesis</keyword>
<dbReference type="CDD" id="cd00806">
    <property type="entry name" value="TrpRS_core"/>
    <property type="match status" value="1"/>
</dbReference>
<feature type="domain" description="Core Histone H2A/H2B/H3" evidence="11">
    <location>
        <begin position="35"/>
        <end position="106"/>
    </location>
</feature>
<dbReference type="EC" id="6.1.1.2" evidence="3"/>
<evidence type="ECO:0000256" key="1">
    <source>
        <dbReference type="ARBA" id="ARBA00004173"/>
    </source>
</evidence>
<keyword evidence="8" id="KW-0030">Aminoacyl-tRNA synthetase</keyword>
<keyword evidence="6" id="KW-0067">ATP-binding</keyword>
<dbReference type="FunFam" id="1.10.20.10:FF:000017">
    <property type="entry name" value="Ccaat-binding factor complex subunit"/>
    <property type="match status" value="1"/>
</dbReference>
<dbReference type="RefSeq" id="XP_007800532.1">
    <property type="nucleotide sequence ID" value="XM_007802341.1"/>
</dbReference>
<reference evidence="13" key="1">
    <citation type="journal article" date="2014" name="BMC Genomics">
        <title>Genome characteristics reveal the impact of lichenization on lichen-forming fungus Endocarpon pusillum Hedwig (Verrucariales, Ascomycota).</title>
        <authorList>
            <person name="Wang Y.-Y."/>
            <person name="Liu B."/>
            <person name="Zhang X.-Y."/>
            <person name="Zhou Q.-M."/>
            <person name="Zhang T."/>
            <person name="Li H."/>
            <person name="Yu Y.-F."/>
            <person name="Zhang X.-L."/>
            <person name="Hao X.-Y."/>
            <person name="Wang M."/>
            <person name="Wang L."/>
            <person name="Wei J.-C."/>
        </authorList>
    </citation>
    <scope>NUCLEOTIDE SEQUENCE [LARGE SCALE GENOMIC DNA]</scope>
    <source>
        <strain evidence="13">Z07020 / HMAS-L-300199</strain>
    </source>
</reference>
<evidence type="ECO:0000256" key="8">
    <source>
        <dbReference type="ARBA" id="ARBA00023146"/>
    </source>
</evidence>
<dbReference type="NCBIfam" id="TIGR00233">
    <property type="entry name" value="trpS"/>
    <property type="match status" value="1"/>
</dbReference>
<dbReference type="SUPFAM" id="SSF52374">
    <property type="entry name" value="Nucleotidylyl transferase"/>
    <property type="match status" value="1"/>
</dbReference>
<dbReference type="InterPro" id="IPR050203">
    <property type="entry name" value="Trp-tRNA_synthetase"/>
</dbReference>
<dbReference type="InterPro" id="IPR014729">
    <property type="entry name" value="Rossmann-like_a/b/a_fold"/>
</dbReference>
<dbReference type="Pfam" id="PF00125">
    <property type="entry name" value="Histone"/>
    <property type="match status" value="1"/>
</dbReference>
<feature type="compositionally biased region" description="Low complexity" evidence="10">
    <location>
        <begin position="852"/>
        <end position="865"/>
    </location>
</feature>